<feature type="compositionally biased region" description="Basic and acidic residues" evidence="2">
    <location>
        <begin position="154"/>
        <end position="174"/>
    </location>
</feature>
<name>A0A822XJU0_NELNU</name>
<evidence type="ECO:0000256" key="1">
    <source>
        <dbReference type="ARBA" id="ARBA00007462"/>
    </source>
</evidence>
<evidence type="ECO:0000313" key="4">
    <source>
        <dbReference type="Proteomes" id="UP000607653"/>
    </source>
</evidence>
<accession>A0A822XJU0</accession>
<dbReference type="PANTHER" id="PTHR13245">
    <property type="entry name" value="RRP15-LIKE PROTEIN"/>
    <property type="match status" value="1"/>
</dbReference>
<feature type="region of interest" description="Disordered" evidence="2">
    <location>
        <begin position="1"/>
        <end position="38"/>
    </location>
</feature>
<gene>
    <name evidence="3" type="ORF">HUJ06_020802</name>
</gene>
<sequence length="272" mass="30271">MDTAIQLPEKTEGIKKRKSRCSKGRKERKRLKAFSGTGEKVKIDKKMKMLFRKRAREYNSDDDDESNPEVGEANTRPLDHKEFSVGNSSEEEGIDGSDPGAVEEKGDSEDEEDRTQPGVTKFTEGCRAFRVAFMKITKTNGPVLSAQKRLVAKKLAEEEAEWKSKGEAKKEKHLVNKAQNAQKGLNPSRSKDAKVLGKRQKEAFFSELRKPSQAADPPAKGDDGPAWAPLRDSYMLTSFKLKDWDKMPETTVGNDMDGIPLDGSSDGSSQDD</sequence>
<feature type="compositionally biased region" description="Basic and acidic residues" evidence="2">
    <location>
        <begin position="189"/>
        <end position="210"/>
    </location>
</feature>
<evidence type="ECO:0000313" key="3">
    <source>
        <dbReference type="EMBL" id="DAD19339.1"/>
    </source>
</evidence>
<reference evidence="3 4" key="1">
    <citation type="journal article" date="2020" name="Mol. Biol. Evol.">
        <title>Distinct Expression and Methylation Patterns for Genes with Different Fates following a Single Whole-Genome Duplication in Flowering Plants.</title>
        <authorList>
            <person name="Shi T."/>
            <person name="Rahmani R.S."/>
            <person name="Gugger P.F."/>
            <person name="Wang M."/>
            <person name="Li H."/>
            <person name="Zhang Y."/>
            <person name="Li Z."/>
            <person name="Wang Q."/>
            <person name="Van de Peer Y."/>
            <person name="Marchal K."/>
            <person name="Chen J."/>
        </authorList>
    </citation>
    <scope>NUCLEOTIDE SEQUENCE [LARGE SCALE GENOMIC DNA]</scope>
    <source>
        <tissue evidence="3">Leaf</tissue>
    </source>
</reference>
<proteinExistence type="inferred from homology"/>
<feature type="region of interest" description="Disordered" evidence="2">
    <location>
        <begin position="154"/>
        <end position="228"/>
    </location>
</feature>
<dbReference type="InterPro" id="IPR012459">
    <property type="entry name" value="Rrp15"/>
</dbReference>
<evidence type="ECO:0008006" key="5">
    <source>
        <dbReference type="Google" id="ProtNLM"/>
    </source>
</evidence>
<dbReference type="AlphaFoldDB" id="A0A822XJU0"/>
<dbReference type="PANTHER" id="PTHR13245:SF14">
    <property type="entry name" value="RRP15-LIKE PROTEIN"/>
    <property type="match status" value="1"/>
</dbReference>
<dbReference type="GO" id="GO:0006364">
    <property type="term" value="P:rRNA processing"/>
    <property type="evidence" value="ECO:0007669"/>
    <property type="project" value="InterPro"/>
</dbReference>
<comment type="caution">
    <text evidence="3">The sequence shown here is derived from an EMBL/GenBank/DDBJ whole genome shotgun (WGS) entry which is preliminary data.</text>
</comment>
<feature type="compositionally biased region" description="Polar residues" evidence="2">
    <location>
        <begin position="177"/>
        <end position="188"/>
    </location>
</feature>
<evidence type="ECO:0000256" key="2">
    <source>
        <dbReference type="SAM" id="MobiDB-lite"/>
    </source>
</evidence>
<protein>
    <recommendedName>
        <fullName evidence="5">RRP15-like protein</fullName>
    </recommendedName>
</protein>
<keyword evidence="4" id="KW-1185">Reference proteome</keyword>
<dbReference type="EMBL" id="DUZY01000001">
    <property type="protein sequence ID" value="DAD19339.1"/>
    <property type="molecule type" value="Genomic_DNA"/>
</dbReference>
<dbReference type="Proteomes" id="UP000607653">
    <property type="component" value="Unassembled WGS sequence"/>
</dbReference>
<feature type="region of interest" description="Disordered" evidence="2">
    <location>
        <begin position="245"/>
        <end position="272"/>
    </location>
</feature>
<feature type="region of interest" description="Disordered" evidence="2">
    <location>
        <begin position="54"/>
        <end position="121"/>
    </location>
</feature>
<organism evidence="3 4">
    <name type="scientific">Nelumbo nucifera</name>
    <name type="common">Sacred lotus</name>
    <dbReference type="NCBI Taxonomy" id="4432"/>
    <lineage>
        <taxon>Eukaryota</taxon>
        <taxon>Viridiplantae</taxon>
        <taxon>Streptophyta</taxon>
        <taxon>Embryophyta</taxon>
        <taxon>Tracheophyta</taxon>
        <taxon>Spermatophyta</taxon>
        <taxon>Magnoliopsida</taxon>
        <taxon>Proteales</taxon>
        <taxon>Nelumbonaceae</taxon>
        <taxon>Nelumbo</taxon>
    </lineage>
</organism>
<feature type="compositionally biased region" description="Basic residues" evidence="2">
    <location>
        <begin position="15"/>
        <end position="32"/>
    </location>
</feature>
<comment type="similarity">
    <text evidence="1">Belongs to the RRP15 family.</text>
</comment>
<feature type="compositionally biased region" description="Low complexity" evidence="2">
    <location>
        <begin position="262"/>
        <end position="272"/>
    </location>
</feature>